<dbReference type="PRINTS" id="PR00759">
    <property type="entry name" value="BASICPTASE"/>
</dbReference>
<dbReference type="PROSITE" id="PS50279">
    <property type="entry name" value="BPTI_KUNITZ_2"/>
    <property type="match status" value="1"/>
</dbReference>
<dbReference type="InterPro" id="IPR050098">
    <property type="entry name" value="TFPI/VKTCI-like"/>
</dbReference>
<evidence type="ECO:0000313" key="7">
    <source>
        <dbReference type="Ensembl" id="ENSCCRP00010112179.1"/>
    </source>
</evidence>
<dbReference type="PANTHER" id="PTHR10083">
    <property type="entry name" value="KUNITZ-TYPE PROTEASE INHIBITOR-RELATED"/>
    <property type="match status" value="1"/>
</dbReference>
<dbReference type="Ensembl" id="ENSCCRT00015073527.1">
    <property type="protein sequence ID" value="ENSCCRP00015071214.1"/>
    <property type="gene ID" value="ENSCCRG00015028848.1"/>
</dbReference>
<dbReference type="GO" id="GO:0005615">
    <property type="term" value="C:extracellular space"/>
    <property type="evidence" value="ECO:0007669"/>
    <property type="project" value="TreeGrafter"/>
</dbReference>
<dbReference type="Proteomes" id="UP000694700">
    <property type="component" value="Unplaced"/>
</dbReference>
<evidence type="ECO:0000256" key="5">
    <source>
        <dbReference type="ARBA" id="ARBA00023157"/>
    </source>
</evidence>
<keyword evidence="3" id="KW-0964">Secreted</keyword>
<evidence type="ECO:0000256" key="1">
    <source>
        <dbReference type="ARBA" id="ARBA00004613"/>
    </source>
</evidence>
<dbReference type="SUPFAM" id="SSF57362">
    <property type="entry name" value="BPTI-like"/>
    <property type="match status" value="1"/>
</dbReference>
<accession>A0A8C1RGD9</accession>
<dbReference type="GO" id="GO:0004867">
    <property type="term" value="F:serine-type endopeptidase inhibitor activity"/>
    <property type="evidence" value="ECO:0007669"/>
    <property type="project" value="InterPro"/>
</dbReference>
<dbReference type="AlphaFoldDB" id="A0A8C1RGD9"/>
<comment type="similarity">
    <text evidence="2">Belongs to the venom Kunitz-type family.</text>
</comment>
<evidence type="ECO:0000256" key="4">
    <source>
        <dbReference type="ARBA" id="ARBA00022656"/>
    </source>
</evidence>
<protein>
    <recommendedName>
        <fullName evidence="6">BPTI/Kunitz inhibitor domain-containing protein</fullName>
    </recommendedName>
</protein>
<keyword evidence="4" id="KW-0800">Toxin</keyword>
<dbReference type="Pfam" id="PF00014">
    <property type="entry name" value="Kunitz_BPTI"/>
    <property type="match status" value="1"/>
</dbReference>
<sequence length="71" mass="8145">TEPRDEGEGKDEGACFAILHKYYYDNEAKICRTFLYGGCRGNGNRFDSREDCHKVCLGQFKSHLVKIKVLN</sequence>
<dbReference type="InterPro" id="IPR036880">
    <property type="entry name" value="Kunitz_BPTI_sf"/>
</dbReference>
<keyword evidence="8" id="KW-1185">Reference proteome</keyword>
<feature type="domain" description="BPTI/Kunitz inhibitor" evidence="6">
    <location>
        <begin position="1"/>
        <end position="56"/>
    </location>
</feature>
<evidence type="ECO:0000256" key="2">
    <source>
        <dbReference type="ARBA" id="ARBA00008415"/>
    </source>
</evidence>
<organism evidence="7 8">
    <name type="scientific">Cyprinus carpio</name>
    <name type="common">Common carp</name>
    <dbReference type="NCBI Taxonomy" id="7962"/>
    <lineage>
        <taxon>Eukaryota</taxon>
        <taxon>Metazoa</taxon>
        <taxon>Chordata</taxon>
        <taxon>Craniata</taxon>
        <taxon>Vertebrata</taxon>
        <taxon>Euteleostomi</taxon>
        <taxon>Actinopterygii</taxon>
        <taxon>Neopterygii</taxon>
        <taxon>Teleostei</taxon>
        <taxon>Ostariophysi</taxon>
        <taxon>Cypriniformes</taxon>
        <taxon>Cyprinidae</taxon>
        <taxon>Cyprininae</taxon>
        <taxon>Cyprinus</taxon>
    </lineage>
</organism>
<name>A0A8C1RGD9_CYPCA</name>
<evidence type="ECO:0000259" key="6">
    <source>
        <dbReference type="PROSITE" id="PS50279"/>
    </source>
</evidence>
<dbReference type="PANTHER" id="PTHR10083:SF217">
    <property type="entry name" value="BOOPHILIN-H2"/>
    <property type="match status" value="1"/>
</dbReference>
<dbReference type="InterPro" id="IPR002223">
    <property type="entry name" value="Kunitz_BPTI"/>
</dbReference>
<dbReference type="Ensembl" id="ENSCCRT00010124791.1">
    <property type="protein sequence ID" value="ENSCCRP00010112179.1"/>
    <property type="gene ID" value="ENSCCRG00010049412.1"/>
</dbReference>
<dbReference type="Ensembl" id="ENSCCRT00020104545.1">
    <property type="protein sequence ID" value="ENSCCRP00020095607.1"/>
    <property type="gene ID" value="ENSCCRG00020044031.1"/>
</dbReference>
<dbReference type="Proteomes" id="UP000694701">
    <property type="component" value="Unplaced"/>
</dbReference>
<comment type="subcellular location">
    <subcellularLocation>
        <location evidence="1">Secreted</location>
    </subcellularLocation>
</comment>
<evidence type="ECO:0000256" key="3">
    <source>
        <dbReference type="ARBA" id="ARBA00022525"/>
    </source>
</evidence>
<dbReference type="SMART" id="SM00131">
    <property type="entry name" value="KU"/>
    <property type="match status" value="1"/>
</dbReference>
<dbReference type="Gene3D" id="4.10.410.10">
    <property type="entry name" value="Pancreatic trypsin inhibitor Kunitz domain"/>
    <property type="match status" value="1"/>
</dbReference>
<dbReference type="PROSITE" id="PS00280">
    <property type="entry name" value="BPTI_KUNITZ_1"/>
    <property type="match status" value="1"/>
</dbReference>
<evidence type="ECO:0000313" key="8">
    <source>
        <dbReference type="Proteomes" id="UP000694427"/>
    </source>
</evidence>
<dbReference type="Proteomes" id="UP000694427">
    <property type="component" value="Unplaced"/>
</dbReference>
<proteinExistence type="inferred from homology"/>
<dbReference type="InterPro" id="IPR020901">
    <property type="entry name" value="Prtase_inh_Kunz-CS"/>
</dbReference>
<keyword evidence="5" id="KW-1015">Disulfide bond</keyword>
<reference evidence="7" key="1">
    <citation type="submission" date="2025-05" db="UniProtKB">
        <authorList>
            <consortium name="Ensembl"/>
        </authorList>
    </citation>
    <scope>IDENTIFICATION</scope>
</reference>
<dbReference type="FunFam" id="4.10.410.10:FF:000020">
    <property type="entry name" value="Collagen, type VI, alpha 3"/>
    <property type="match status" value="1"/>
</dbReference>
<dbReference type="CDD" id="cd00109">
    <property type="entry name" value="Kunitz-type"/>
    <property type="match status" value="1"/>
</dbReference>